<dbReference type="EMBL" id="JAIWQS010000006">
    <property type="protein sequence ID" value="KAJ8761651.1"/>
    <property type="molecule type" value="Genomic_DNA"/>
</dbReference>
<name>A0AAV8T4F3_9ROSI</name>
<comment type="caution">
    <text evidence="6">The sequence shown here is derived from an EMBL/GenBank/DDBJ whole genome shotgun (WGS) entry which is preliminary data.</text>
</comment>
<comment type="subcellular location">
    <subcellularLocation>
        <location evidence="1">Nucleus</location>
    </subcellularLocation>
</comment>
<dbReference type="InterPro" id="IPR008889">
    <property type="entry name" value="VQ"/>
</dbReference>
<organism evidence="6 7">
    <name type="scientific">Erythroxylum novogranatense</name>
    <dbReference type="NCBI Taxonomy" id="1862640"/>
    <lineage>
        <taxon>Eukaryota</taxon>
        <taxon>Viridiplantae</taxon>
        <taxon>Streptophyta</taxon>
        <taxon>Embryophyta</taxon>
        <taxon>Tracheophyta</taxon>
        <taxon>Spermatophyta</taxon>
        <taxon>Magnoliopsida</taxon>
        <taxon>eudicotyledons</taxon>
        <taxon>Gunneridae</taxon>
        <taxon>Pentapetalae</taxon>
        <taxon>rosids</taxon>
        <taxon>fabids</taxon>
        <taxon>Malpighiales</taxon>
        <taxon>Erythroxylaceae</taxon>
        <taxon>Erythroxylum</taxon>
    </lineage>
</organism>
<dbReference type="GO" id="GO:0005634">
    <property type="term" value="C:nucleus"/>
    <property type="evidence" value="ECO:0007669"/>
    <property type="project" value="UniProtKB-SubCell"/>
</dbReference>
<sequence length="255" mass="27480">MEISSPRHKDKHNPQSLIPSPASTSSSISNSTPTTNCVVNNTNPFPSPRLINRSEPANPCPTTFVQADTSSFKQVVQMLTGSPRTTTIAPTTSQTDSSPKPHSSYSIPPIKTMPKKNQSSGFKLYERRSSLKTLKINPLNPILAPPSSGFSPRKPEILSPSILDFPALTLSPVTPLISDPFDRSATPNYTNCHGPLNNSSIGNLLNTDAEDKAIKERGFYFHPPPASTTGDIEPRLLSLFPVTSPTISGLVLFGC</sequence>
<dbReference type="InterPro" id="IPR039611">
    <property type="entry name" value="VQ_4/11/13/19/31/33"/>
</dbReference>
<keyword evidence="7" id="KW-1185">Reference proteome</keyword>
<evidence type="ECO:0000313" key="7">
    <source>
        <dbReference type="Proteomes" id="UP001159364"/>
    </source>
</evidence>
<evidence type="ECO:0000256" key="4">
    <source>
        <dbReference type="SAM" id="MobiDB-lite"/>
    </source>
</evidence>
<reference evidence="6 7" key="1">
    <citation type="submission" date="2021-09" db="EMBL/GenBank/DDBJ databases">
        <title>Genomic insights and catalytic innovation underlie evolution of tropane alkaloids biosynthesis.</title>
        <authorList>
            <person name="Wang Y.-J."/>
            <person name="Tian T."/>
            <person name="Huang J.-P."/>
            <person name="Huang S.-X."/>
        </authorList>
    </citation>
    <scope>NUCLEOTIDE SEQUENCE [LARGE SCALE GENOMIC DNA]</scope>
    <source>
        <strain evidence="6">KIB-2018</strain>
        <tissue evidence="6">Leaf</tissue>
    </source>
</reference>
<proteinExistence type="predicted"/>
<feature type="compositionally biased region" description="Polar residues" evidence="4">
    <location>
        <begin position="82"/>
        <end position="106"/>
    </location>
</feature>
<feature type="compositionally biased region" description="Basic residues" evidence="4">
    <location>
        <begin position="1"/>
        <end position="11"/>
    </location>
</feature>
<dbReference type="AlphaFoldDB" id="A0AAV8T4F3"/>
<evidence type="ECO:0000259" key="5">
    <source>
        <dbReference type="Pfam" id="PF05678"/>
    </source>
</evidence>
<evidence type="ECO:0000313" key="6">
    <source>
        <dbReference type="EMBL" id="KAJ8761651.1"/>
    </source>
</evidence>
<evidence type="ECO:0000256" key="1">
    <source>
        <dbReference type="ARBA" id="ARBA00004123"/>
    </source>
</evidence>
<dbReference type="Pfam" id="PF05678">
    <property type="entry name" value="VQ"/>
    <property type="match status" value="1"/>
</dbReference>
<keyword evidence="2" id="KW-0597">Phosphoprotein</keyword>
<keyword evidence="3" id="KW-0539">Nucleus</keyword>
<dbReference type="PANTHER" id="PTHR33402">
    <property type="entry name" value="VQ MOTIF-CONTAINING PROTEIN 11-LIKE"/>
    <property type="match status" value="1"/>
</dbReference>
<dbReference type="PANTHER" id="PTHR33402:SF16">
    <property type="entry name" value="VQ MOTIF-CONTAINING PROTEIN 13-RELATED"/>
    <property type="match status" value="1"/>
</dbReference>
<feature type="compositionally biased region" description="Low complexity" evidence="4">
    <location>
        <begin position="16"/>
        <end position="44"/>
    </location>
</feature>
<feature type="region of interest" description="Disordered" evidence="4">
    <location>
        <begin position="1"/>
        <end position="61"/>
    </location>
</feature>
<protein>
    <recommendedName>
        <fullName evidence="5">VQ domain-containing protein</fullName>
    </recommendedName>
</protein>
<accession>A0AAV8T4F3</accession>
<gene>
    <name evidence="6" type="ORF">K2173_004427</name>
</gene>
<evidence type="ECO:0000256" key="2">
    <source>
        <dbReference type="ARBA" id="ARBA00022553"/>
    </source>
</evidence>
<feature type="region of interest" description="Disordered" evidence="4">
    <location>
        <begin position="82"/>
        <end position="121"/>
    </location>
</feature>
<dbReference type="Proteomes" id="UP001159364">
    <property type="component" value="Linkage Group LG06"/>
</dbReference>
<evidence type="ECO:0000256" key="3">
    <source>
        <dbReference type="ARBA" id="ARBA00023242"/>
    </source>
</evidence>
<feature type="domain" description="VQ" evidence="5">
    <location>
        <begin position="61"/>
        <end position="84"/>
    </location>
</feature>